<evidence type="ECO:0000256" key="7">
    <source>
        <dbReference type="ARBA" id="ARBA00023303"/>
    </source>
</evidence>
<keyword evidence="2" id="KW-0813">Transport</keyword>
<organism evidence="10 11">
    <name type="scientific">Acrobeloides nanus</name>
    <dbReference type="NCBI Taxonomy" id="290746"/>
    <lineage>
        <taxon>Eukaryota</taxon>
        <taxon>Metazoa</taxon>
        <taxon>Ecdysozoa</taxon>
        <taxon>Nematoda</taxon>
        <taxon>Chromadorea</taxon>
        <taxon>Rhabditida</taxon>
        <taxon>Tylenchina</taxon>
        <taxon>Cephalobomorpha</taxon>
        <taxon>Cephaloboidea</taxon>
        <taxon>Cephalobidae</taxon>
        <taxon>Acrobeloides</taxon>
    </lineage>
</organism>
<reference evidence="11" key="1">
    <citation type="submission" date="2022-11" db="UniProtKB">
        <authorList>
            <consortium name="WormBaseParasite"/>
        </authorList>
    </citation>
    <scope>IDENTIFICATION</scope>
</reference>
<dbReference type="InterPro" id="IPR013099">
    <property type="entry name" value="K_chnl_dom"/>
</dbReference>
<keyword evidence="10" id="KW-1185">Reference proteome</keyword>
<evidence type="ECO:0000313" key="11">
    <source>
        <dbReference type="WBParaSite" id="ACRNAN_scaffold477.g15377.t1"/>
    </source>
</evidence>
<feature type="transmembrane region" description="Helical" evidence="8">
    <location>
        <begin position="312"/>
        <end position="333"/>
    </location>
</feature>
<dbReference type="Proteomes" id="UP000887540">
    <property type="component" value="Unplaced"/>
</dbReference>
<evidence type="ECO:0000256" key="3">
    <source>
        <dbReference type="ARBA" id="ARBA00022692"/>
    </source>
</evidence>
<evidence type="ECO:0000313" key="10">
    <source>
        <dbReference type="Proteomes" id="UP000887540"/>
    </source>
</evidence>
<evidence type="ECO:0000256" key="1">
    <source>
        <dbReference type="ARBA" id="ARBA00004141"/>
    </source>
</evidence>
<name>A0A914E118_9BILA</name>
<evidence type="ECO:0000256" key="2">
    <source>
        <dbReference type="ARBA" id="ARBA00022448"/>
    </source>
</evidence>
<keyword evidence="4 8" id="KW-1133">Transmembrane helix</keyword>
<dbReference type="SUPFAM" id="SSF81324">
    <property type="entry name" value="Voltage-gated potassium channels"/>
    <property type="match status" value="1"/>
</dbReference>
<dbReference type="AlphaFoldDB" id="A0A914E118"/>
<dbReference type="GO" id="GO:0030322">
    <property type="term" value="P:stabilization of membrane potential"/>
    <property type="evidence" value="ECO:0007669"/>
    <property type="project" value="TreeGrafter"/>
</dbReference>
<dbReference type="InterPro" id="IPR003280">
    <property type="entry name" value="2pore_dom_K_chnl"/>
</dbReference>
<sequence length="477" mass="55396">MIQKARLKNAVYSQRLKIMKHKNSTMIDYTHEECPHCRFDKCNEEEGDEENAADSSLFCYVMQTDRKRKLGKEPAEHCATGKQLSKLVKQEISELEKTWEGCQNFKNSQLCWCRIEIEDEEEEESPPPEEFDDRPLKKSRLNMVQQRIRDLTSELDFLKLDNMAVRFREHVVVPEDASKQIRRVGPILLILILFVYLLLGASTFLFLEHTNHERYVRKFYLNLAVNRRQFARQVSQKLFNDTKNLFVVIDREQNERVQAELVNAIKEYEHRVNILTPSQDEWTFWNSLCYSWGLLTSVGHGDRSPKTTPGQIFAFFYSLLGVPFYFGTIAILAYRAFSFFRKSYEASKHRTSLLVCGIILYGSWIVLFTLILYWNAIPESFWRALYTATLTSLTVQTFDYNKLTEPEKLLALTGTTISLLIAGILLFFLAGYYSRKDRVATDETVTDGTAQGGPKFQVIVDESGDSKLSETDRMLEK</sequence>
<dbReference type="PANTHER" id="PTHR11003:SF147">
    <property type="entry name" value="POTASSIUM CHANNEL DOMAIN-CONTAINING PROTEIN"/>
    <property type="match status" value="1"/>
</dbReference>
<dbReference type="GO" id="GO:0015271">
    <property type="term" value="F:outward rectifier potassium channel activity"/>
    <property type="evidence" value="ECO:0007669"/>
    <property type="project" value="TreeGrafter"/>
</dbReference>
<evidence type="ECO:0000256" key="8">
    <source>
        <dbReference type="SAM" id="Phobius"/>
    </source>
</evidence>
<dbReference type="GO" id="GO:0005886">
    <property type="term" value="C:plasma membrane"/>
    <property type="evidence" value="ECO:0007669"/>
    <property type="project" value="TreeGrafter"/>
</dbReference>
<keyword evidence="5" id="KW-0406">Ion transport</keyword>
<feature type="transmembrane region" description="Helical" evidence="8">
    <location>
        <begin position="187"/>
        <end position="207"/>
    </location>
</feature>
<evidence type="ECO:0000256" key="5">
    <source>
        <dbReference type="ARBA" id="ARBA00023065"/>
    </source>
</evidence>
<keyword evidence="6 8" id="KW-0472">Membrane</keyword>
<comment type="subcellular location">
    <subcellularLocation>
        <location evidence="1">Membrane</location>
        <topology evidence="1">Multi-pass membrane protein</topology>
    </subcellularLocation>
</comment>
<dbReference type="GO" id="GO:0022841">
    <property type="term" value="F:potassium ion leak channel activity"/>
    <property type="evidence" value="ECO:0007669"/>
    <property type="project" value="TreeGrafter"/>
</dbReference>
<dbReference type="WBParaSite" id="ACRNAN_scaffold477.g15377.t1">
    <property type="protein sequence ID" value="ACRNAN_scaffold477.g15377.t1"/>
    <property type="gene ID" value="ACRNAN_scaffold477.g15377"/>
</dbReference>
<evidence type="ECO:0000259" key="9">
    <source>
        <dbReference type="Pfam" id="PF07885"/>
    </source>
</evidence>
<dbReference type="Gene3D" id="1.10.287.70">
    <property type="match status" value="1"/>
</dbReference>
<feature type="domain" description="Potassium channel" evidence="9">
    <location>
        <begin position="281"/>
        <end position="333"/>
    </location>
</feature>
<evidence type="ECO:0000256" key="4">
    <source>
        <dbReference type="ARBA" id="ARBA00022989"/>
    </source>
</evidence>
<dbReference type="PANTHER" id="PTHR11003">
    <property type="entry name" value="POTASSIUM CHANNEL, SUBFAMILY K"/>
    <property type="match status" value="1"/>
</dbReference>
<feature type="transmembrane region" description="Helical" evidence="8">
    <location>
        <begin position="409"/>
        <end position="433"/>
    </location>
</feature>
<protein>
    <submittedName>
        <fullName evidence="11">Potassium channel domain-containing protein</fullName>
    </submittedName>
</protein>
<evidence type="ECO:0000256" key="6">
    <source>
        <dbReference type="ARBA" id="ARBA00023136"/>
    </source>
</evidence>
<proteinExistence type="predicted"/>
<accession>A0A914E118</accession>
<dbReference type="Pfam" id="PF07885">
    <property type="entry name" value="Ion_trans_2"/>
    <property type="match status" value="1"/>
</dbReference>
<keyword evidence="7" id="KW-0407">Ion channel</keyword>
<keyword evidence="3 8" id="KW-0812">Transmembrane</keyword>
<feature type="transmembrane region" description="Helical" evidence="8">
    <location>
        <begin position="353"/>
        <end position="374"/>
    </location>
</feature>